<dbReference type="KEGG" id="hhw:NCTC503_01796"/>
<dbReference type="Proteomes" id="UP000308489">
    <property type="component" value="Chromosome 1"/>
</dbReference>
<dbReference type="RefSeq" id="WP_138210408.1">
    <property type="nucleotide sequence ID" value="NZ_CBCRUQ010000019.1"/>
</dbReference>
<sequence length="439" mass="51173">MMNKNMNNNLKNTLIIGSGPVAINMIINLSKGFSDEIGVAVRDSNKSLCFVEELKKNNFILKGNVAKKELSMMEGSYKLKNLYVDYSDIKDIWETMILCVPCDCYIEVLKSLNLKKLERLKTIILVSPEFGSSILISNYLKIYGRDIEIISLSNYFGATKYTSTESLLEITTKALKKKIYMGSTLKGSNKIEVLESFFKEVGVTYEVLDEALEVESKNITVFVHPAFLINDISLNQIFDYDKTNKYVYKLYPEGPITMKTIEVMCYLWKEISNVYSHLKIKPINLLKFLNDDNYPVLEKSISREDIDNFTKYSQIKQEYLLYVRYSSILIDPFSIPDEEGRYFEFSKVSYPKVYKDNFGKWNIPRMPFEDYRKIKLLYSIGSMLNVEMRNTKELIDVFDMYLNRFINDKGKENMNDNIFKDNILNSAKIIVEERFNENK</sequence>
<gene>
    <name evidence="1" type="ORF">NCTC503_01796</name>
</gene>
<dbReference type="InterPro" id="IPR016935">
    <property type="entry name" value="Opine_metallophore_DH"/>
</dbReference>
<dbReference type="OrthoDB" id="3652431at2"/>
<dbReference type="Pfam" id="PF10100">
    <property type="entry name" value="Staph_opine_DH"/>
    <property type="match status" value="1"/>
</dbReference>
<dbReference type="EMBL" id="LR590481">
    <property type="protein sequence ID" value="VTQ91391.1"/>
    <property type="molecule type" value="Genomic_DNA"/>
</dbReference>
<protein>
    <submittedName>
        <fullName evidence="1">Uncharacterized protein conserved in bacteria</fullName>
    </submittedName>
</protein>
<dbReference type="AlphaFoldDB" id="A0A4U9RJE3"/>
<accession>A0A4U9RJE3</accession>
<keyword evidence="2" id="KW-1185">Reference proteome</keyword>
<proteinExistence type="predicted"/>
<organism evidence="1 2">
    <name type="scientific">Hathewaya histolytica</name>
    <name type="common">Clostridium histolyticum</name>
    <dbReference type="NCBI Taxonomy" id="1498"/>
    <lineage>
        <taxon>Bacteria</taxon>
        <taxon>Bacillati</taxon>
        <taxon>Bacillota</taxon>
        <taxon>Clostridia</taxon>
        <taxon>Eubacteriales</taxon>
        <taxon>Clostridiaceae</taxon>
        <taxon>Hathewaya</taxon>
    </lineage>
</organism>
<evidence type="ECO:0000313" key="1">
    <source>
        <dbReference type="EMBL" id="VTQ91391.1"/>
    </source>
</evidence>
<evidence type="ECO:0000313" key="2">
    <source>
        <dbReference type="Proteomes" id="UP000308489"/>
    </source>
</evidence>
<reference evidence="1 2" key="1">
    <citation type="submission" date="2019-05" db="EMBL/GenBank/DDBJ databases">
        <authorList>
            <consortium name="Pathogen Informatics"/>
        </authorList>
    </citation>
    <scope>NUCLEOTIDE SEQUENCE [LARGE SCALE GENOMIC DNA]</scope>
    <source>
        <strain evidence="1 2">NCTC503</strain>
    </source>
</reference>
<name>A0A4U9RJE3_HATHI</name>